<feature type="transmembrane region" description="Helical" evidence="8">
    <location>
        <begin position="195"/>
        <end position="214"/>
    </location>
</feature>
<keyword evidence="6 8" id="KW-1133">Transmembrane helix</keyword>
<keyword evidence="7 8" id="KW-0472">Membrane</keyword>
<dbReference type="PANTHER" id="PTHR33908">
    <property type="entry name" value="MANNOSYLTRANSFERASE YKCB-RELATED"/>
    <property type="match status" value="1"/>
</dbReference>
<evidence type="ECO:0000256" key="4">
    <source>
        <dbReference type="ARBA" id="ARBA00022679"/>
    </source>
</evidence>
<dbReference type="HOGENOM" id="CLU_016165_3_0_10"/>
<evidence type="ECO:0000259" key="9">
    <source>
        <dbReference type="Pfam" id="PF13231"/>
    </source>
</evidence>
<dbReference type="RefSeq" id="WP_014020148.1">
    <property type="nucleotide sequence ID" value="NC_015914.1"/>
</dbReference>
<evidence type="ECO:0000256" key="2">
    <source>
        <dbReference type="ARBA" id="ARBA00022475"/>
    </source>
</evidence>
<dbReference type="OrthoDB" id="9813729at2"/>
<dbReference type="KEGG" id="cmr:Cycma_2107"/>
<evidence type="ECO:0000256" key="5">
    <source>
        <dbReference type="ARBA" id="ARBA00022692"/>
    </source>
</evidence>
<feature type="transmembrane region" description="Helical" evidence="8">
    <location>
        <begin position="282"/>
        <end position="300"/>
    </location>
</feature>
<keyword evidence="2" id="KW-1003">Cell membrane</keyword>
<gene>
    <name evidence="10" type="ordered locus">Cycma_2107</name>
</gene>
<evidence type="ECO:0000256" key="7">
    <source>
        <dbReference type="ARBA" id="ARBA00023136"/>
    </source>
</evidence>
<feature type="transmembrane region" description="Helical" evidence="8">
    <location>
        <begin position="106"/>
        <end position="124"/>
    </location>
</feature>
<evidence type="ECO:0000256" key="3">
    <source>
        <dbReference type="ARBA" id="ARBA00022676"/>
    </source>
</evidence>
<feature type="transmembrane region" description="Helical" evidence="8">
    <location>
        <begin position="12"/>
        <end position="30"/>
    </location>
</feature>
<feature type="transmembrane region" description="Helical" evidence="8">
    <location>
        <begin position="336"/>
        <end position="355"/>
    </location>
</feature>
<evidence type="ECO:0000256" key="6">
    <source>
        <dbReference type="ARBA" id="ARBA00022989"/>
    </source>
</evidence>
<comment type="subcellular location">
    <subcellularLocation>
        <location evidence="1">Cell membrane</location>
        <topology evidence="1">Multi-pass membrane protein</topology>
    </subcellularLocation>
</comment>
<dbReference type="Proteomes" id="UP000001635">
    <property type="component" value="Chromosome"/>
</dbReference>
<dbReference type="GO" id="GO:0009103">
    <property type="term" value="P:lipopolysaccharide biosynthetic process"/>
    <property type="evidence" value="ECO:0007669"/>
    <property type="project" value="UniProtKB-ARBA"/>
</dbReference>
<keyword evidence="3" id="KW-0328">Glycosyltransferase</keyword>
<name>G0J2G2_CYCMS</name>
<keyword evidence="4 10" id="KW-0808">Transferase</keyword>
<evidence type="ECO:0000313" key="11">
    <source>
        <dbReference type="Proteomes" id="UP000001635"/>
    </source>
</evidence>
<feature type="transmembrane region" description="Helical" evidence="8">
    <location>
        <begin position="153"/>
        <end position="183"/>
    </location>
</feature>
<organism evidence="10 11">
    <name type="scientific">Cyclobacterium marinum (strain ATCC 25205 / DSM 745 / LMG 13164 / NCIMB 1802)</name>
    <name type="common">Flectobacillus marinus</name>
    <dbReference type="NCBI Taxonomy" id="880070"/>
    <lineage>
        <taxon>Bacteria</taxon>
        <taxon>Pseudomonadati</taxon>
        <taxon>Bacteroidota</taxon>
        <taxon>Cytophagia</taxon>
        <taxon>Cytophagales</taxon>
        <taxon>Cyclobacteriaceae</taxon>
        <taxon>Cyclobacterium</taxon>
    </lineage>
</organism>
<feature type="domain" description="Glycosyltransferase RgtA/B/C/D-like" evidence="9">
    <location>
        <begin position="54"/>
        <end position="212"/>
    </location>
</feature>
<dbReference type="eggNOG" id="COG1807">
    <property type="taxonomic scope" value="Bacteria"/>
</dbReference>
<protein>
    <submittedName>
        <fullName evidence="10">Glycosyl transferase family 39</fullName>
    </submittedName>
</protein>
<sequence length="503" mass="57884">MVPNQKKYSFYFYIITISLAVPKILFTLRPEVNLFTEEAQYWLWSQNMAWHYYSKPPLVAVLNFLSTSVFGNTEMAVRINAILSGVGIAWVTYLFGSYLYSKKIGFWAALIVQSMPVWWLASTFHMTDSSLTLFWTLSIYLCYRGIRENSSKWWLLAGITTAMGLMAKVVIMLVFPVLIIYLLYIGEFNVHKKNFLKFILISLLGFIPAFIWNWQNNFDTFRHLLALSGTEGINNIPTNLSIASRSFIEFILSQMAVVSLFLLPAWLAAFRNTIKSKNAESIYLILPGLLAFVTFAALSIFKDAMINWPAFAYTGLAIVLAKWIDRQSIRWKKITFSGVFLGMFIPILFLSPDYLGLKSSNIMIKTEQNLIKRLLGHQQLAERIDFLTDSLAIEAPFVFSDSYHTASELSFYLSGNPQTYVINMGVRKNQFDLWKGMDQFLGKEKYGVFVSWNYDNFEGKAAFQEIIYEESFVTSFKGIPRRPINIKFCRKLIEYTPSIPSSY</sequence>
<keyword evidence="5 8" id="KW-0812">Transmembrane</keyword>
<evidence type="ECO:0000256" key="1">
    <source>
        <dbReference type="ARBA" id="ARBA00004651"/>
    </source>
</evidence>
<dbReference type="EMBL" id="CP002955">
    <property type="protein sequence ID" value="AEL25853.1"/>
    <property type="molecule type" value="Genomic_DNA"/>
</dbReference>
<dbReference type="AlphaFoldDB" id="G0J2G2"/>
<proteinExistence type="predicted"/>
<dbReference type="GO" id="GO:0016763">
    <property type="term" value="F:pentosyltransferase activity"/>
    <property type="evidence" value="ECO:0007669"/>
    <property type="project" value="TreeGrafter"/>
</dbReference>
<dbReference type="GO" id="GO:0005886">
    <property type="term" value="C:plasma membrane"/>
    <property type="evidence" value="ECO:0007669"/>
    <property type="project" value="UniProtKB-SubCell"/>
</dbReference>
<reference evidence="11" key="1">
    <citation type="submission" date="2011-07" db="EMBL/GenBank/DDBJ databases">
        <title>The complete genome of Cyclobacterium marinum DSM 745.</title>
        <authorList>
            <person name="Lucas S."/>
            <person name="Han J."/>
            <person name="Lapidus A."/>
            <person name="Bruce D."/>
            <person name="Goodwin L."/>
            <person name="Pitluck S."/>
            <person name="Peters L."/>
            <person name="Kyrpides N."/>
            <person name="Mavromatis K."/>
            <person name="Ivanova N."/>
            <person name="Ovchinnikova G."/>
            <person name="Chertkov O."/>
            <person name="Detter J.C."/>
            <person name="Tapia R."/>
            <person name="Han C."/>
            <person name="Land M."/>
            <person name="Hauser L."/>
            <person name="Markowitz V."/>
            <person name="Cheng J.-F."/>
            <person name="Hugenholtz P."/>
            <person name="Woyke T."/>
            <person name="Wu D."/>
            <person name="Tindall B."/>
            <person name="Schuetze A."/>
            <person name="Brambilla E."/>
            <person name="Klenk H.-P."/>
            <person name="Eisen J.A."/>
        </authorList>
    </citation>
    <scope>NUCLEOTIDE SEQUENCE [LARGE SCALE GENOMIC DNA]</scope>
    <source>
        <strain evidence="11">ATCC 25205 / DSM 745 / LMG 13164 / NCIMB 1802</strain>
    </source>
</reference>
<dbReference type="InterPro" id="IPR050297">
    <property type="entry name" value="LipidA_mod_glycosyltrf_83"/>
</dbReference>
<dbReference type="Pfam" id="PF13231">
    <property type="entry name" value="PMT_2"/>
    <property type="match status" value="1"/>
</dbReference>
<feature type="transmembrane region" description="Helical" evidence="8">
    <location>
        <begin position="82"/>
        <end position="100"/>
    </location>
</feature>
<evidence type="ECO:0000256" key="8">
    <source>
        <dbReference type="SAM" id="Phobius"/>
    </source>
</evidence>
<dbReference type="STRING" id="880070.Cycma_2107"/>
<keyword evidence="11" id="KW-1185">Reference proteome</keyword>
<dbReference type="InterPro" id="IPR038731">
    <property type="entry name" value="RgtA/B/C-like"/>
</dbReference>
<feature type="transmembrane region" description="Helical" evidence="8">
    <location>
        <begin position="306"/>
        <end position="324"/>
    </location>
</feature>
<dbReference type="PANTHER" id="PTHR33908:SF11">
    <property type="entry name" value="MEMBRANE PROTEIN"/>
    <property type="match status" value="1"/>
</dbReference>
<evidence type="ECO:0000313" key="10">
    <source>
        <dbReference type="EMBL" id="AEL25853.1"/>
    </source>
</evidence>
<feature type="transmembrane region" description="Helical" evidence="8">
    <location>
        <begin position="247"/>
        <end position="270"/>
    </location>
</feature>
<accession>G0J2G2</accession>